<gene>
    <name evidence="2" type="ORF">PAECIP111802_00611</name>
</gene>
<sequence length="237" mass="27535">MKGNKTWTVDPKVREIIDAYIANELLVNSDLEAIILCGSQAAGTATAHSDIDLCYIGKFSEFRREFKYFNNYEFQIMIAPWDWYKEVLNGYERKSNIGTITTMLAKGVCLWSNCTKKWIELHEEASAYYASGPTPASQEELTRIRKRITELWNNFMDADNEVTSAWIRNQILQSCVDAHFIIHHWWAVKPKYQMNELRRRDPLLADYIVECLHKLDVKKSLQTVCEYVLNPIGGLLK</sequence>
<dbReference type="Pfam" id="PF01909">
    <property type="entry name" value="NTP_transf_2"/>
    <property type="match status" value="1"/>
</dbReference>
<dbReference type="Proteomes" id="UP000730618">
    <property type="component" value="Unassembled WGS sequence"/>
</dbReference>
<name>A0ABN7TEF1_9BACL</name>
<proteinExistence type="predicted"/>
<reference evidence="2 3" key="1">
    <citation type="submission" date="2021-06" db="EMBL/GenBank/DDBJ databases">
        <authorList>
            <person name="Criscuolo A."/>
        </authorList>
    </citation>
    <scope>NUCLEOTIDE SEQUENCE [LARGE SCALE GENOMIC DNA]</scope>
    <source>
        <strain evidence="3">CIP 111802</strain>
    </source>
</reference>
<accession>A0ABN7TEF1</accession>
<evidence type="ECO:0000313" key="3">
    <source>
        <dbReference type="Proteomes" id="UP000730618"/>
    </source>
</evidence>
<dbReference type="CDD" id="cd05403">
    <property type="entry name" value="NT_KNTase_like"/>
    <property type="match status" value="1"/>
</dbReference>
<feature type="domain" description="Polymerase nucleotidyl transferase" evidence="1">
    <location>
        <begin position="31"/>
        <end position="71"/>
    </location>
</feature>
<organism evidence="2 3">
    <name type="scientific">Paenibacillus allorhizosphaerae</name>
    <dbReference type="NCBI Taxonomy" id="2849866"/>
    <lineage>
        <taxon>Bacteria</taxon>
        <taxon>Bacillati</taxon>
        <taxon>Bacillota</taxon>
        <taxon>Bacilli</taxon>
        <taxon>Bacillales</taxon>
        <taxon>Paenibacillaceae</taxon>
        <taxon>Paenibacillus</taxon>
    </lineage>
</organism>
<dbReference type="EMBL" id="CAJVCE010000001">
    <property type="protein sequence ID" value="CAG7619353.1"/>
    <property type="molecule type" value="Genomic_DNA"/>
</dbReference>
<dbReference type="InterPro" id="IPR002934">
    <property type="entry name" value="Polymerase_NTP_transf_dom"/>
</dbReference>
<keyword evidence="3" id="KW-1185">Reference proteome</keyword>
<evidence type="ECO:0000259" key="1">
    <source>
        <dbReference type="Pfam" id="PF01909"/>
    </source>
</evidence>
<protein>
    <recommendedName>
        <fullName evidence="1">Polymerase nucleotidyl transferase domain-containing protein</fullName>
    </recommendedName>
</protein>
<evidence type="ECO:0000313" key="2">
    <source>
        <dbReference type="EMBL" id="CAG7619353.1"/>
    </source>
</evidence>
<comment type="caution">
    <text evidence="2">The sequence shown here is derived from an EMBL/GenBank/DDBJ whole genome shotgun (WGS) entry which is preliminary data.</text>
</comment>
<dbReference type="RefSeq" id="WP_218096962.1">
    <property type="nucleotide sequence ID" value="NZ_CAJVCE010000001.1"/>
</dbReference>